<dbReference type="AlphaFoldDB" id="A0A7X2N4S5"/>
<dbReference type="RefSeq" id="WP_154460890.1">
    <property type="nucleotide sequence ID" value="NZ_VUMM01000018.1"/>
</dbReference>
<keyword evidence="1" id="KW-0472">Membrane</keyword>
<feature type="transmembrane region" description="Helical" evidence="1">
    <location>
        <begin position="6"/>
        <end position="26"/>
    </location>
</feature>
<dbReference type="EMBL" id="VUMM01000018">
    <property type="protein sequence ID" value="MSS02048.1"/>
    <property type="molecule type" value="Genomic_DNA"/>
</dbReference>
<dbReference type="Gene3D" id="3.20.20.80">
    <property type="entry name" value="Glycosidases"/>
    <property type="match status" value="2"/>
</dbReference>
<organism evidence="2 3">
    <name type="scientific">Floccifex porci</name>
    <dbReference type="NCBI Taxonomy" id="2606629"/>
    <lineage>
        <taxon>Bacteria</taxon>
        <taxon>Bacillati</taxon>
        <taxon>Bacillota</taxon>
        <taxon>Erysipelotrichia</taxon>
        <taxon>Erysipelotrichales</taxon>
        <taxon>Erysipelotrichaceae</taxon>
        <taxon>Floccifex</taxon>
    </lineage>
</organism>
<accession>A0A7X2N4S5</accession>
<dbReference type="SUPFAM" id="SSF51445">
    <property type="entry name" value="(Trans)glycosidases"/>
    <property type="match status" value="1"/>
</dbReference>
<name>A0A7X2N4S5_9FIRM</name>
<gene>
    <name evidence="2" type="ORF">FYJ50_08095</name>
</gene>
<evidence type="ECO:0000313" key="3">
    <source>
        <dbReference type="Proteomes" id="UP000470082"/>
    </source>
</evidence>
<evidence type="ECO:0000313" key="2">
    <source>
        <dbReference type="EMBL" id="MSS02048.1"/>
    </source>
</evidence>
<keyword evidence="3" id="KW-1185">Reference proteome</keyword>
<sequence>MKKGFTISVITAVLCIICICLIFHCFDGNKSEKDNIFRTNQKKIEILQDGSWTDFEIKGVNMGTGYPGLFPNEFGISEETYARWFNLIGEMNANTIRVYKIQSPWFYKAFAQYNETHENKIYLVQGVDFSEDLMFSEENLLNPKQKNKVFQETKKTVDALHGENITFDTDTGKMCYYSNDVSDYVLGYVLGVEWDEMFVDYVCRFNEGIAPYQGAYISSRQEANAVEIFFSQWGDYLLKYEDETYGTQKLLSFANWPETDPLVNEVSPKQSVASATENTEAFIDLENLQLSDKVKSGMFASYNVYPYFPASLQYGKYTEYIDDEGNRNPYRKYLMELVDHHSCPVVITEYGVPASRSPAYKDVWRNLSQGGNNETEQGIALLEMYEDIQKAGCAGGMVFTWQDEWFKRSWNEKSLSNPDGRASWSNAQSIEQFYGLLAFEPGDGKTENYPDGKISEWSKEDVVLENNDTKLSMKSDEKYIYFMVQGLSDIKSGNSINLALDVLPNAGTTYTKNLDFAIPVDFLIQINAEKGSKLLVHDDSDLAVYSIAIKNKSAAVTDIYKKAEELMLPLKNNTHTFHVVSRASGSVNDFLLNEKPLENVGMLKHGNANPNSENYDSNADYCINGDIVEVRIPWSLLNFYDPSKCMVIDDYHKNDFNIKGLKIEEIYAAAYYDNQESVTDFGTYKLKGWKKPQFHERLKKSYYMLQKAFGDD</sequence>
<keyword evidence="1" id="KW-0812">Transmembrane</keyword>
<proteinExistence type="predicted"/>
<comment type="caution">
    <text evidence="2">The sequence shown here is derived from an EMBL/GenBank/DDBJ whole genome shotgun (WGS) entry which is preliminary data.</text>
</comment>
<keyword evidence="1" id="KW-1133">Transmembrane helix</keyword>
<dbReference type="InterPro" id="IPR017853">
    <property type="entry name" value="GH"/>
</dbReference>
<dbReference type="Proteomes" id="UP000470082">
    <property type="component" value="Unassembled WGS sequence"/>
</dbReference>
<evidence type="ECO:0000256" key="1">
    <source>
        <dbReference type="SAM" id="Phobius"/>
    </source>
</evidence>
<reference evidence="2 3" key="1">
    <citation type="submission" date="2019-08" db="EMBL/GenBank/DDBJ databases">
        <title>In-depth cultivation of the pig gut microbiome towards novel bacterial diversity and tailored functional studies.</title>
        <authorList>
            <person name="Wylensek D."/>
            <person name="Hitch T.C.A."/>
            <person name="Clavel T."/>
        </authorList>
    </citation>
    <scope>NUCLEOTIDE SEQUENCE [LARGE SCALE GENOMIC DNA]</scope>
    <source>
        <strain evidence="2 3">LKV-178-WT-2G</strain>
    </source>
</reference>
<evidence type="ECO:0008006" key="4">
    <source>
        <dbReference type="Google" id="ProtNLM"/>
    </source>
</evidence>
<protein>
    <recommendedName>
        <fullName evidence="4">Family 2 glycosyl transferase</fullName>
    </recommendedName>
</protein>